<dbReference type="InterPro" id="IPR016135">
    <property type="entry name" value="UBQ-conjugating_enzyme/RWD"/>
</dbReference>
<feature type="domain" description="UBC core" evidence="1">
    <location>
        <begin position="38"/>
        <end position="204"/>
    </location>
</feature>
<reference evidence="2 3" key="1">
    <citation type="submission" date="2024-08" db="EMBL/GenBank/DDBJ databases">
        <authorList>
            <person name="Cucini C."/>
            <person name="Frati F."/>
        </authorList>
    </citation>
    <scope>NUCLEOTIDE SEQUENCE [LARGE SCALE GENOMIC DNA]</scope>
</reference>
<dbReference type="EMBL" id="CAXLJM020000004">
    <property type="protein sequence ID" value="CAL8069968.1"/>
    <property type="molecule type" value="Genomic_DNA"/>
</dbReference>
<dbReference type="SMART" id="SM00212">
    <property type="entry name" value="UBCc"/>
    <property type="match status" value="1"/>
</dbReference>
<accession>A0ABP1PKF6</accession>
<dbReference type="SUPFAM" id="SSF54495">
    <property type="entry name" value="UBC-like"/>
    <property type="match status" value="1"/>
</dbReference>
<dbReference type="Gene3D" id="3.10.110.10">
    <property type="entry name" value="Ubiquitin Conjugating Enzyme"/>
    <property type="match status" value="1"/>
</dbReference>
<name>A0ABP1PKF6_9HEXA</name>
<keyword evidence="3" id="KW-1185">Reference proteome</keyword>
<dbReference type="Pfam" id="PF00179">
    <property type="entry name" value="UQ_con"/>
    <property type="match status" value="1"/>
</dbReference>
<comment type="caution">
    <text evidence="2">The sequence shown here is derived from an EMBL/GenBank/DDBJ whole genome shotgun (WGS) entry which is preliminary data.</text>
</comment>
<evidence type="ECO:0000313" key="2">
    <source>
        <dbReference type="EMBL" id="CAL8069968.1"/>
    </source>
</evidence>
<dbReference type="CDD" id="cd23814">
    <property type="entry name" value="UEV_AKTIP"/>
    <property type="match status" value="1"/>
</dbReference>
<proteinExistence type="predicted"/>
<evidence type="ECO:0000313" key="3">
    <source>
        <dbReference type="Proteomes" id="UP001642540"/>
    </source>
</evidence>
<protein>
    <recommendedName>
        <fullName evidence="1">UBC core domain-containing protein</fullName>
    </recommendedName>
</protein>
<sequence>MNSSQRVSNSSNNIPPAIKLTDLLRPVFQEAFIVKEYCTFTRVQSGDNDPDSQDQIKSSRLPGVYVIPSAHSIYMWFGALFVNSSSSPWHGGVFRFVIRFPENYPTGIPAVTFLPITLVPQQGYKLISSHPDINEQGGFNLKPYVSSPPYRTYKIMKQIRKAFYRQFNEPELGNTANQSAGLLAKQNYNEFIVRARADAEESQTSIEIIDKYVLKKFNNDHNLMILGGINHLDPQDNQTGANNNKHVGLSFML</sequence>
<evidence type="ECO:0000259" key="1">
    <source>
        <dbReference type="PROSITE" id="PS50127"/>
    </source>
</evidence>
<organism evidence="2 3">
    <name type="scientific">Orchesella dallaii</name>
    <dbReference type="NCBI Taxonomy" id="48710"/>
    <lineage>
        <taxon>Eukaryota</taxon>
        <taxon>Metazoa</taxon>
        <taxon>Ecdysozoa</taxon>
        <taxon>Arthropoda</taxon>
        <taxon>Hexapoda</taxon>
        <taxon>Collembola</taxon>
        <taxon>Entomobryomorpha</taxon>
        <taxon>Entomobryoidea</taxon>
        <taxon>Orchesellidae</taxon>
        <taxon>Orchesellinae</taxon>
        <taxon>Orchesella</taxon>
    </lineage>
</organism>
<dbReference type="PROSITE" id="PS50127">
    <property type="entry name" value="UBC_2"/>
    <property type="match status" value="1"/>
</dbReference>
<dbReference type="Proteomes" id="UP001642540">
    <property type="component" value="Unassembled WGS sequence"/>
</dbReference>
<gene>
    <name evidence="2" type="ORF">ODALV1_LOCUS1010</name>
</gene>
<dbReference type="InterPro" id="IPR000608">
    <property type="entry name" value="UBC"/>
</dbReference>